<evidence type="ECO:0000256" key="4">
    <source>
        <dbReference type="PIRSR" id="PIRSR000077-1"/>
    </source>
</evidence>
<evidence type="ECO:0000256" key="2">
    <source>
        <dbReference type="ARBA" id="ARBA00023157"/>
    </source>
</evidence>
<dbReference type="Gene3D" id="3.40.30.10">
    <property type="entry name" value="Glutaredoxin"/>
    <property type="match status" value="1"/>
</dbReference>
<feature type="active site" description="Nucleophile" evidence="4">
    <location>
        <position position="35"/>
    </location>
</feature>
<comment type="caution">
    <text evidence="7">The sequence shown here is derived from an EMBL/GenBank/DDBJ whole genome shotgun (WGS) entry which is preliminary data.</text>
</comment>
<protein>
    <recommendedName>
        <fullName evidence="1 3">Thioredoxin</fullName>
    </recommendedName>
</protein>
<dbReference type="InterPro" id="IPR036249">
    <property type="entry name" value="Thioredoxin-like_sf"/>
</dbReference>
<proteinExistence type="inferred from homology"/>
<feature type="disulfide bond" description="Redox-active" evidence="5">
    <location>
        <begin position="32"/>
        <end position="35"/>
    </location>
</feature>
<dbReference type="PIRSF" id="PIRSF000077">
    <property type="entry name" value="Thioredoxin"/>
    <property type="match status" value="1"/>
</dbReference>
<dbReference type="SUPFAM" id="SSF52833">
    <property type="entry name" value="Thioredoxin-like"/>
    <property type="match status" value="1"/>
</dbReference>
<feature type="active site" description="Nucleophile" evidence="4">
    <location>
        <position position="32"/>
    </location>
</feature>
<dbReference type="Pfam" id="PF00085">
    <property type="entry name" value="Thioredoxin"/>
    <property type="match status" value="1"/>
</dbReference>
<name>A0A9Q5N9S6_SANBA</name>
<keyword evidence="5" id="KW-0676">Redox-active center</keyword>
<dbReference type="NCBIfam" id="TIGR01068">
    <property type="entry name" value="thioredoxin"/>
    <property type="match status" value="1"/>
</dbReference>
<evidence type="ECO:0000313" key="8">
    <source>
        <dbReference type="Proteomes" id="UP000757232"/>
    </source>
</evidence>
<gene>
    <name evidence="7" type="ORF">A7U60_g3818</name>
</gene>
<evidence type="ECO:0000313" key="7">
    <source>
        <dbReference type="EMBL" id="OCB89011.1"/>
    </source>
</evidence>
<dbReference type="InterPro" id="IPR013766">
    <property type="entry name" value="Thioredoxin_domain"/>
</dbReference>
<evidence type="ECO:0000259" key="6">
    <source>
        <dbReference type="PROSITE" id="PS51352"/>
    </source>
</evidence>
<organism evidence="7 8">
    <name type="scientific">Sanghuangporus baumii</name>
    <name type="common">Phellinus baumii</name>
    <dbReference type="NCBI Taxonomy" id="108892"/>
    <lineage>
        <taxon>Eukaryota</taxon>
        <taxon>Fungi</taxon>
        <taxon>Dikarya</taxon>
        <taxon>Basidiomycota</taxon>
        <taxon>Agaricomycotina</taxon>
        <taxon>Agaricomycetes</taxon>
        <taxon>Hymenochaetales</taxon>
        <taxon>Hymenochaetaceae</taxon>
        <taxon>Sanghuangporus</taxon>
    </lineage>
</organism>
<dbReference type="PROSITE" id="PS51352">
    <property type="entry name" value="THIOREDOXIN_2"/>
    <property type="match status" value="1"/>
</dbReference>
<evidence type="ECO:0000256" key="3">
    <source>
        <dbReference type="PIRNR" id="PIRNR000077"/>
    </source>
</evidence>
<dbReference type="FunFam" id="3.40.30.10:FF:000245">
    <property type="entry name" value="Thioredoxin"/>
    <property type="match status" value="1"/>
</dbReference>
<feature type="site" description="Contributes to redox potential value" evidence="4">
    <location>
        <position position="34"/>
    </location>
</feature>
<dbReference type="GO" id="GO:0015035">
    <property type="term" value="F:protein-disulfide reductase activity"/>
    <property type="evidence" value="ECO:0007669"/>
    <property type="project" value="InterPro"/>
</dbReference>
<feature type="domain" description="Thioredoxin" evidence="6">
    <location>
        <begin position="1"/>
        <end position="106"/>
    </location>
</feature>
<dbReference type="Proteomes" id="UP000757232">
    <property type="component" value="Unassembled WGS sequence"/>
</dbReference>
<evidence type="ECO:0000256" key="5">
    <source>
        <dbReference type="PIRSR" id="PIRSR000077-4"/>
    </source>
</evidence>
<dbReference type="CDD" id="cd02947">
    <property type="entry name" value="TRX_family"/>
    <property type="match status" value="1"/>
</dbReference>
<accession>A0A9Q5N9S6</accession>
<sequence>MGGVTPVEKLDEFKEIIKKDKYTVFDFWAVWCGPCRMISPIFEKLAETSGDEVEFYKVDVDTASDIAQEVGIKAMPTFMLFKNGEKVDDLLGAHPQKLQELIAKAK</sequence>
<feature type="site" description="Deprotonates C-terminal active site Cys" evidence="4">
    <location>
        <position position="26"/>
    </location>
</feature>
<feature type="site" description="Contributes to redox potential value" evidence="4">
    <location>
        <position position="33"/>
    </location>
</feature>
<dbReference type="EMBL" id="LNZH02000166">
    <property type="protein sequence ID" value="OCB89011.1"/>
    <property type="molecule type" value="Genomic_DNA"/>
</dbReference>
<dbReference type="AlphaFoldDB" id="A0A9Q5N9S6"/>
<reference evidence="7" key="1">
    <citation type="submission" date="2016-06" db="EMBL/GenBank/DDBJ databases">
        <title>Draft Genome sequence of the fungus Inonotus baumii.</title>
        <authorList>
            <person name="Zhu H."/>
            <person name="Lin W."/>
        </authorList>
    </citation>
    <scope>NUCLEOTIDE SEQUENCE</scope>
    <source>
        <strain evidence="7">821</strain>
    </source>
</reference>
<dbReference type="PRINTS" id="PR00421">
    <property type="entry name" value="THIOREDOXIN"/>
</dbReference>
<comment type="similarity">
    <text evidence="3">Belongs to the thioredoxin family.</text>
</comment>
<keyword evidence="8" id="KW-1185">Reference proteome</keyword>
<dbReference type="OrthoDB" id="2121326at2759"/>
<keyword evidence="2 5" id="KW-1015">Disulfide bond</keyword>
<dbReference type="PANTHER" id="PTHR46115">
    <property type="entry name" value="THIOREDOXIN-LIKE PROTEIN 1"/>
    <property type="match status" value="1"/>
</dbReference>
<evidence type="ECO:0000256" key="1">
    <source>
        <dbReference type="ARBA" id="ARBA00020570"/>
    </source>
</evidence>
<dbReference type="InterPro" id="IPR005746">
    <property type="entry name" value="Thioredoxin"/>
</dbReference>